<dbReference type="GO" id="GO:0004000">
    <property type="term" value="F:adenosine deaminase activity"/>
    <property type="evidence" value="ECO:0007669"/>
    <property type="project" value="TreeGrafter"/>
</dbReference>
<comment type="cofactor">
    <cofactor evidence="1">
        <name>Zn(2+)</name>
        <dbReference type="ChEBI" id="CHEBI:29105"/>
    </cofactor>
</comment>
<dbReference type="Proteomes" id="UP000789342">
    <property type="component" value="Unassembled WGS sequence"/>
</dbReference>
<evidence type="ECO:0000256" key="1">
    <source>
        <dbReference type="ARBA" id="ARBA00001947"/>
    </source>
</evidence>
<dbReference type="GO" id="GO:0009117">
    <property type="term" value="P:nucleotide metabolic process"/>
    <property type="evidence" value="ECO:0007669"/>
    <property type="project" value="UniProtKB-KW"/>
</dbReference>
<evidence type="ECO:0000256" key="3">
    <source>
        <dbReference type="ARBA" id="ARBA00022723"/>
    </source>
</evidence>
<dbReference type="AlphaFoldDB" id="A0A9N9JI16"/>
<keyword evidence="3" id="KW-0479">Metal-binding</keyword>
<evidence type="ECO:0000256" key="5">
    <source>
        <dbReference type="ARBA" id="ARBA00022833"/>
    </source>
</evidence>
<dbReference type="Gene3D" id="3.20.20.140">
    <property type="entry name" value="Metal-dependent hydrolases"/>
    <property type="match status" value="1"/>
</dbReference>
<dbReference type="GO" id="GO:0046103">
    <property type="term" value="P:inosine biosynthetic process"/>
    <property type="evidence" value="ECO:0007669"/>
    <property type="project" value="TreeGrafter"/>
</dbReference>
<evidence type="ECO:0000313" key="10">
    <source>
        <dbReference type="Proteomes" id="UP000789342"/>
    </source>
</evidence>
<keyword evidence="6" id="KW-0546">Nucleotide metabolism</keyword>
<comment type="caution">
    <text evidence="9">The sequence shown here is derived from an EMBL/GenBank/DDBJ whole genome shotgun (WGS) entry which is preliminary data.</text>
</comment>
<dbReference type="Pfam" id="PF00962">
    <property type="entry name" value="A_deaminase"/>
    <property type="match status" value="1"/>
</dbReference>
<comment type="catalytic activity">
    <reaction evidence="7">
        <text>N(6)-methyl-AMP + H2O + H(+) = IMP + methylamine</text>
        <dbReference type="Rhea" id="RHEA:16001"/>
        <dbReference type="ChEBI" id="CHEBI:15377"/>
        <dbReference type="ChEBI" id="CHEBI:15378"/>
        <dbReference type="ChEBI" id="CHEBI:58053"/>
        <dbReference type="ChEBI" id="CHEBI:59338"/>
        <dbReference type="ChEBI" id="CHEBI:144842"/>
    </reaction>
    <physiologicalReaction direction="left-to-right" evidence="7">
        <dbReference type="Rhea" id="RHEA:16002"/>
    </physiologicalReaction>
</comment>
<evidence type="ECO:0000256" key="7">
    <source>
        <dbReference type="ARBA" id="ARBA00048787"/>
    </source>
</evidence>
<comment type="similarity">
    <text evidence="2">Belongs to the metallo-dependent hydrolases superfamily. Adenosine and AMP deaminases family.</text>
</comment>
<feature type="non-terminal residue" evidence="9">
    <location>
        <position position="1"/>
    </location>
</feature>
<organism evidence="9 10">
    <name type="scientific">Acaulospora morrowiae</name>
    <dbReference type="NCBI Taxonomy" id="94023"/>
    <lineage>
        <taxon>Eukaryota</taxon>
        <taxon>Fungi</taxon>
        <taxon>Fungi incertae sedis</taxon>
        <taxon>Mucoromycota</taxon>
        <taxon>Glomeromycotina</taxon>
        <taxon>Glomeromycetes</taxon>
        <taxon>Diversisporales</taxon>
        <taxon>Acaulosporaceae</taxon>
        <taxon>Acaulospora</taxon>
    </lineage>
</organism>
<evidence type="ECO:0000256" key="2">
    <source>
        <dbReference type="ARBA" id="ARBA00006676"/>
    </source>
</evidence>
<evidence type="ECO:0000313" key="9">
    <source>
        <dbReference type="EMBL" id="CAG8782609.1"/>
    </source>
</evidence>
<accession>A0A9N9JI16</accession>
<feature type="domain" description="Adenosine deaminase" evidence="8">
    <location>
        <begin position="8"/>
        <end position="89"/>
    </location>
</feature>
<dbReference type="PANTHER" id="PTHR11409">
    <property type="entry name" value="ADENOSINE DEAMINASE"/>
    <property type="match status" value="1"/>
</dbReference>
<gene>
    <name evidence="9" type="ORF">AMORRO_LOCUS17455</name>
</gene>
<dbReference type="PANTHER" id="PTHR11409:SF42">
    <property type="entry name" value="ADENOSINE DEAMINASE-LIKE PROTEIN"/>
    <property type="match status" value="1"/>
</dbReference>
<evidence type="ECO:0000256" key="4">
    <source>
        <dbReference type="ARBA" id="ARBA00022801"/>
    </source>
</evidence>
<keyword evidence="5" id="KW-0862">Zinc</keyword>
<proteinExistence type="inferred from homology"/>
<sequence>SRTYILSNKLPIEMCMTSNVVCNTVKDYNEHHIKSFLSIKHPCCLSTDDKGVFFSDLSTEYAIASSVFSLSAKQLFDLSYQCIDYIFEDNVKDQLKNLWVDWYKTREQFFTERVVQNSH</sequence>
<dbReference type="EMBL" id="CAJVPV010053959">
    <property type="protein sequence ID" value="CAG8782609.1"/>
    <property type="molecule type" value="Genomic_DNA"/>
</dbReference>
<dbReference type="InterPro" id="IPR006330">
    <property type="entry name" value="Ado/ade_deaminase"/>
</dbReference>
<dbReference type="InterPro" id="IPR032466">
    <property type="entry name" value="Metal_Hydrolase"/>
</dbReference>
<reference evidence="9" key="1">
    <citation type="submission" date="2021-06" db="EMBL/GenBank/DDBJ databases">
        <authorList>
            <person name="Kallberg Y."/>
            <person name="Tangrot J."/>
            <person name="Rosling A."/>
        </authorList>
    </citation>
    <scope>NUCLEOTIDE SEQUENCE</scope>
    <source>
        <strain evidence="9">CL551</strain>
    </source>
</reference>
<name>A0A9N9JI16_9GLOM</name>
<dbReference type="InterPro" id="IPR001365">
    <property type="entry name" value="A_deaminase_dom"/>
</dbReference>
<dbReference type="OrthoDB" id="272271at2759"/>
<keyword evidence="4" id="KW-0378">Hydrolase</keyword>
<evidence type="ECO:0000259" key="8">
    <source>
        <dbReference type="Pfam" id="PF00962"/>
    </source>
</evidence>
<protein>
    <submittedName>
        <fullName evidence="9">2937_t:CDS:1</fullName>
    </submittedName>
</protein>
<dbReference type="GO" id="GO:0006154">
    <property type="term" value="P:adenosine catabolic process"/>
    <property type="evidence" value="ECO:0007669"/>
    <property type="project" value="TreeGrafter"/>
</dbReference>
<keyword evidence="10" id="KW-1185">Reference proteome</keyword>
<evidence type="ECO:0000256" key="6">
    <source>
        <dbReference type="ARBA" id="ARBA00023080"/>
    </source>
</evidence>
<dbReference type="GO" id="GO:0046872">
    <property type="term" value="F:metal ion binding"/>
    <property type="evidence" value="ECO:0007669"/>
    <property type="project" value="UniProtKB-KW"/>
</dbReference>
<dbReference type="SUPFAM" id="SSF51556">
    <property type="entry name" value="Metallo-dependent hydrolases"/>
    <property type="match status" value="1"/>
</dbReference>